<reference evidence="1 2" key="1">
    <citation type="submission" date="2020-02" db="EMBL/GenBank/DDBJ databases">
        <title>Genomic and physiological characterization of two novel Nitrospinaceae genera.</title>
        <authorList>
            <person name="Mueller A.J."/>
            <person name="Jung M.-Y."/>
            <person name="Strachan C.R."/>
            <person name="Herbold C.W."/>
            <person name="Kirkegaard R.H."/>
            <person name="Daims H."/>
        </authorList>
    </citation>
    <scope>NUCLEOTIDE SEQUENCE [LARGE SCALE GENOMIC DNA]</scope>
    <source>
        <strain evidence="1">EB</strain>
    </source>
</reference>
<dbReference type="EMBL" id="CP048685">
    <property type="protein sequence ID" value="QPJ61054.1"/>
    <property type="molecule type" value="Genomic_DNA"/>
</dbReference>
<evidence type="ECO:0000313" key="2">
    <source>
        <dbReference type="Proteomes" id="UP000594688"/>
    </source>
</evidence>
<evidence type="ECO:0000313" key="1">
    <source>
        <dbReference type="EMBL" id="QPJ61054.1"/>
    </source>
</evidence>
<gene>
    <name evidence="1" type="ORF">G3M70_03775</name>
</gene>
<sequence>MMTRIVNLLKLYQALKTRGNWPLIRRSARQLLDFVLCQGSLNRKNPINALIYWWGLLKGYDLLVWRLETFGFLFLEDCSEQDKEQLNRLLPPSQSIA</sequence>
<name>A0A7T0FZ82_9BACT</name>
<dbReference type="KEGG" id="nli:G3M70_03775"/>
<protein>
    <submittedName>
        <fullName evidence="1">Uncharacterized protein</fullName>
    </submittedName>
</protein>
<proteinExistence type="predicted"/>
<dbReference type="AlphaFoldDB" id="A0A7T0FZ82"/>
<accession>A0A7T0FZ82</accession>
<dbReference type="Proteomes" id="UP000594688">
    <property type="component" value="Chromosome"/>
</dbReference>
<organism evidence="1 2">
    <name type="scientific">Candidatus Nitronauta litoralis</name>
    <dbReference type="NCBI Taxonomy" id="2705533"/>
    <lineage>
        <taxon>Bacteria</taxon>
        <taxon>Pseudomonadati</taxon>
        <taxon>Nitrospinota/Tectimicrobiota group</taxon>
        <taxon>Nitrospinota</taxon>
        <taxon>Nitrospinia</taxon>
        <taxon>Nitrospinales</taxon>
        <taxon>Nitrospinaceae</taxon>
        <taxon>Candidatus Nitronauta</taxon>
    </lineage>
</organism>